<dbReference type="AlphaFoldDB" id="A0A0C3NN54"/>
<accession>A0A0C3NN54</accession>
<dbReference type="OrthoDB" id="2610856at2759"/>
<gene>
    <name evidence="2" type="ORF">M404DRAFT_27919</name>
</gene>
<evidence type="ECO:0000256" key="1">
    <source>
        <dbReference type="SAM" id="MobiDB-lite"/>
    </source>
</evidence>
<dbReference type="EMBL" id="KN831982">
    <property type="protein sequence ID" value="KIO02300.1"/>
    <property type="molecule type" value="Genomic_DNA"/>
</dbReference>
<protein>
    <submittedName>
        <fullName evidence="2">Uncharacterized protein</fullName>
    </submittedName>
</protein>
<evidence type="ECO:0000313" key="2">
    <source>
        <dbReference type="EMBL" id="KIO02300.1"/>
    </source>
</evidence>
<name>A0A0C3NN54_PISTI</name>
<dbReference type="InParanoid" id="A0A0C3NN54"/>
<feature type="compositionally biased region" description="Basic and acidic residues" evidence="1">
    <location>
        <begin position="1"/>
        <end position="10"/>
    </location>
</feature>
<feature type="compositionally biased region" description="Basic and acidic residues" evidence="1">
    <location>
        <begin position="177"/>
        <end position="189"/>
    </location>
</feature>
<dbReference type="Proteomes" id="UP000054217">
    <property type="component" value="Unassembled WGS sequence"/>
</dbReference>
<evidence type="ECO:0000313" key="3">
    <source>
        <dbReference type="Proteomes" id="UP000054217"/>
    </source>
</evidence>
<sequence>MEDRELEQRKGPVSKPAATDPSQPQSNSTGDRKRKAESAPNAEHPMKPMASERFSDVPADQGDTCAGGSLRNRCNTKSIVPHLPWTCTGVDDQMFLMPHRVIRVQGYHQSRLSHSLTKVAIRADAWHMVRNSDPLADSDEECPDIHTRLDYSKRIQVISRLRGKSPTPETTGSVPENHPDRRRDSARCR</sequence>
<feature type="region of interest" description="Disordered" evidence="1">
    <location>
        <begin position="162"/>
        <end position="189"/>
    </location>
</feature>
<feature type="compositionally biased region" description="Polar residues" evidence="1">
    <location>
        <begin position="20"/>
        <end position="29"/>
    </location>
</feature>
<reference evidence="2 3" key="1">
    <citation type="submission" date="2014-04" db="EMBL/GenBank/DDBJ databases">
        <authorList>
            <consortium name="DOE Joint Genome Institute"/>
            <person name="Kuo A."/>
            <person name="Kohler A."/>
            <person name="Costa M.D."/>
            <person name="Nagy L.G."/>
            <person name="Floudas D."/>
            <person name="Copeland A."/>
            <person name="Barry K.W."/>
            <person name="Cichocki N."/>
            <person name="Veneault-Fourrey C."/>
            <person name="LaButti K."/>
            <person name="Lindquist E.A."/>
            <person name="Lipzen A."/>
            <person name="Lundell T."/>
            <person name="Morin E."/>
            <person name="Murat C."/>
            <person name="Sun H."/>
            <person name="Tunlid A."/>
            <person name="Henrissat B."/>
            <person name="Grigoriev I.V."/>
            <person name="Hibbett D.S."/>
            <person name="Martin F."/>
            <person name="Nordberg H.P."/>
            <person name="Cantor M.N."/>
            <person name="Hua S.X."/>
        </authorList>
    </citation>
    <scope>NUCLEOTIDE SEQUENCE [LARGE SCALE GENOMIC DNA]</scope>
    <source>
        <strain evidence="2 3">Marx 270</strain>
    </source>
</reference>
<keyword evidence="3" id="KW-1185">Reference proteome</keyword>
<dbReference type="HOGENOM" id="CLU_1190482_0_0_1"/>
<reference evidence="3" key="2">
    <citation type="submission" date="2015-01" db="EMBL/GenBank/DDBJ databases">
        <title>Evolutionary Origins and Diversification of the Mycorrhizal Mutualists.</title>
        <authorList>
            <consortium name="DOE Joint Genome Institute"/>
            <consortium name="Mycorrhizal Genomics Consortium"/>
            <person name="Kohler A."/>
            <person name="Kuo A."/>
            <person name="Nagy L.G."/>
            <person name="Floudas D."/>
            <person name="Copeland A."/>
            <person name="Barry K.W."/>
            <person name="Cichocki N."/>
            <person name="Veneault-Fourrey C."/>
            <person name="LaButti K."/>
            <person name="Lindquist E.A."/>
            <person name="Lipzen A."/>
            <person name="Lundell T."/>
            <person name="Morin E."/>
            <person name="Murat C."/>
            <person name="Riley R."/>
            <person name="Ohm R."/>
            <person name="Sun H."/>
            <person name="Tunlid A."/>
            <person name="Henrissat B."/>
            <person name="Grigoriev I.V."/>
            <person name="Hibbett D.S."/>
            <person name="Martin F."/>
        </authorList>
    </citation>
    <scope>NUCLEOTIDE SEQUENCE [LARGE SCALE GENOMIC DNA]</scope>
    <source>
        <strain evidence="3">Marx 270</strain>
    </source>
</reference>
<proteinExistence type="predicted"/>
<dbReference type="STRING" id="870435.A0A0C3NN54"/>
<organism evidence="2 3">
    <name type="scientific">Pisolithus tinctorius Marx 270</name>
    <dbReference type="NCBI Taxonomy" id="870435"/>
    <lineage>
        <taxon>Eukaryota</taxon>
        <taxon>Fungi</taxon>
        <taxon>Dikarya</taxon>
        <taxon>Basidiomycota</taxon>
        <taxon>Agaricomycotina</taxon>
        <taxon>Agaricomycetes</taxon>
        <taxon>Agaricomycetidae</taxon>
        <taxon>Boletales</taxon>
        <taxon>Sclerodermatineae</taxon>
        <taxon>Pisolithaceae</taxon>
        <taxon>Pisolithus</taxon>
    </lineage>
</organism>
<feature type="region of interest" description="Disordered" evidence="1">
    <location>
        <begin position="1"/>
        <end position="63"/>
    </location>
</feature>